<accession>A0ABV0YUZ4</accession>
<dbReference type="PROSITE" id="PS00022">
    <property type="entry name" value="EGF_1"/>
    <property type="match status" value="1"/>
</dbReference>
<dbReference type="SMART" id="SM00179">
    <property type="entry name" value="EGF_CA"/>
    <property type="match status" value="1"/>
</dbReference>
<dbReference type="CDD" id="cd00054">
    <property type="entry name" value="EGF_CA"/>
    <property type="match status" value="1"/>
</dbReference>
<keyword evidence="6" id="KW-1133">Transmembrane helix</keyword>
<dbReference type="PRINTS" id="PR00010">
    <property type="entry name" value="EGFBLOOD"/>
</dbReference>
<keyword evidence="2" id="KW-0732">Signal</keyword>
<keyword evidence="3" id="KW-0677">Repeat</keyword>
<proteinExistence type="predicted"/>
<evidence type="ECO:0000256" key="3">
    <source>
        <dbReference type="ARBA" id="ARBA00022737"/>
    </source>
</evidence>
<dbReference type="PROSITE" id="PS01187">
    <property type="entry name" value="EGF_CA"/>
    <property type="match status" value="1"/>
</dbReference>
<keyword evidence="6" id="KW-0812">Transmembrane</keyword>
<feature type="disulfide bond" evidence="5">
    <location>
        <begin position="38"/>
        <end position="47"/>
    </location>
</feature>
<dbReference type="SMART" id="SM00181">
    <property type="entry name" value="EGF"/>
    <property type="match status" value="1"/>
</dbReference>
<evidence type="ECO:0000256" key="5">
    <source>
        <dbReference type="PROSITE-ProRule" id="PRU00076"/>
    </source>
</evidence>
<comment type="caution">
    <text evidence="8">The sequence shown here is derived from an EMBL/GenBank/DDBJ whole genome shotgun (WGS) entry which is preliminary data.</text>
</comment>
<evidence type="ECO:0000313" key="8">
    <source>
        <dbReference type="EMBL" id="MEQ2297450.1"/>
    </source>
</evidence>
<evidence type="ECO:0000259" key="7">
    <source>
        <dbReference type="PROSITE" id="PS50026"/>
    </source>
</evidence>
<dbReference type="InterPro" id="IPR018097">
    <property type="entry name" value="EGF_Ca-bd_CS"/>
</dbReference>
<feature type="domain" description="EGF-like" evidence="7">
    <location>
        <begin position="12"/>
        <end position="48"/>
    </location>
</feature>
<keyword evidence="6" id="KW-0472">Membrane</keyword>
<feature type="transmembrane region" description="Helical" evidence="6">
    <location>
        <begin position="51"/>
        <end position="70"/>
    </location>
</feature>
<dbReference type="InterPro" id="IPR000742">
    <property type="entry name" value="EGF"/>
</dbReference>
<organism evidence="8 9">
    <name type="scientific">Ameca splendens</name>
    <dbReference type="NCBI Taxonomy" id="208324"/>
    <lineage>
        <taxon>Eukaryota</taxon>
        <taxon>Metazoa</taxon>
        <taxon>Chordata</taxon>
        <taxon>Craniata</taxon>
        <taxon>Vertebrata</taxon>
        <taxon>Euteleostomi</taxon>
        <taxon>Actinopterygii</taxon>
        <taxon>Neopterygii</taxon>
        <taxon>Teleostei</taxon>
        <taxon>Neoteleostei</taxon>
        <taxon>Acanthomorphata</taxon>
        <taxon>Ovalentaria</taxon>
        <taxon>Atherinomorphae</taxon>
        <taxon>Cyprinodontiformes</taxon>
        <taxon>Goodeidae</taxon>
        <taxon>Ameca</taxon>
    </lineage>
</organism>
<evidence type="ECO:0000256" key="6">
    <source>
        <dbReference type="SAM" id="Phobius"/>
    </source>
</evidence>
<gene>
    <name evidence="8" type="ORF">AMECASPLE_034731</name>
</gene>
<dbReference type="PANTHER" id="PTHR12916:SF4">
    <property type="entry name" value="UNINFLATABLE, ISOFORM C"/>
    <property type="match status" value="1"/>
</dbReference>
<dbReference type="SUPFAM" id="SSF57196">
    <property type="entry name" value="EGF/Laminin"/>
    <property type="match status" value="1"/>
</dbReference>
<reference evidence="8 9" key="1">
    <citation type="submission" date="2021-06" db="EMBL/GenBank/DDBJ databases">
        <authorList>
            <person name="Palmer J.M."/>
        </authorList>
    </citation>
    <scope>NUCLEOTIDE SEQUENCE [LARGE SCALE GENOMIC DNA]</scope>
    <source>
        <strain evidence="8 9">AS_MEX2019</strain>
        <tissue evidence="8">Muscle</tissue>
    </source>
</reference>
<evidence type="ECO:0000313" key="9">
    <source>
        <dbReference type="Proteomes" id="UP001469553"/>
    </source>
</evidence>
<protein>
    <recommendedName>
        <fullName evidence="7">EGF-like domain-containing protein</fullName>
    </recommendedName>
</protein>
<keyword evidence="9" id="KW-1185">Reference proteome</keyword>
<dbReference type="PROSITE" id="PS00010">
    <property type="entry name" value="ASX_HYDROXYL"/>
    <property type="match status" value="1"/>
</dbReference>
<dbReference type="Pfam" id="PF00008">
    <property type="entry name" value="EGF"/>
    <property type="match status" value="1"/>
</dbReference>
<dbReference type="InterPro" id="IPR001881">
    <property type="entry name" value="EGF-like_Ca-bd_dom"/>
</dbReference>
<dbReference type="PROSITE" id="PS50026">
    <property type="entry name" value="EGF_3"/>
    <property type="match status" value="1"/>
</dbReference>
<comment type="caution">
    <text evidence="5">Lacks conserved residue(s) required for the propagation of feature annotation.</text>
</comment>
<evidence type="ECO:0000256" key="4">
    <source>
        <dbReference type="ARBA" id="ARBA00023157"/>
    </source>
</evidence>
<dbReference type="EMBL" id="JAHRIP010042607">
    <property type="protein sequence ID" value="MEQ2297450.1"/>
    <property type="molecule type" value="Genomic_DNA"/>
</dbReference>
<dbReference type="PANTHER" id="PTHR12916">
    <property type="entry name" value="CYTOCHROME C OXIDASE POLYPEPTIDE VIC-2"/>
    <property type="match status" value="1"/>
</dbReference>
<dbReference type="Proteomes" id="UP001469553">
    <property type="component" value="Unassembled WGS sequence"/>
</dbReference>
<dbReference type="Gene3D" id="2.10.25.10">
    <property type="entry name" value="Laminin"/>
    <property type="match status" value="1"/>
</dbReference>
<evidence type="ECO:0000256" key="2">
    <source>
        <dbReference type="ARBA" id="ARBA00022729"/>
    </source>
</evidence>
<sequence length="110" mass="12272">MECAKDVGIYLNINECERDPCKNGGICTDQVANYSCECPGEYMGRNCQYRFVCRFLAAILLLPTAAATALTEITFQLQKHGCGVCVSSFLIPNRTDFREFPIHKLNDPKG</sequence>
<dbReference type="InterPro" id="IPR000152">
    <property type="entry name" value="EGF-type_Asp/Asn_hydroxyl_site"/>
</dbReference>
<name>A0ABV0YUZ4_9TELE</name>
<keyword evidence="1 5" id="KW-0245">EGF-like domain</keyword>
<evidence type="ECO:0000256" key="1">
    <source>
        <dbReference type="ARBA" id="ARBA00022536"/>
    </source>
</evidence>
<keyword evidence="4 5" id="KW-1015">Disulfide bond</keyword>